<evidence type="ECO:0000313" key="4">
    <source>
        <dbReference type="Proteomes" id="UP000256345"/>
    </source>
</evidence>
<dbReference type="RefSeq" id="WP_047861442.1">
    <property type="nucleotide sequence ID" value="NZ_CP011509.1"/>
</dbReference>
<reference evidence="1 3" key="1">
    <citation type="submission" date="2015-05" db="EMBL/GenBank/DDBJ databases">
        <title>Genome assembly of Archangium gephyra DSM 2261.</title>
        <authorList>
            <person name="Sharma G."/>
            <person name="Subramanian S."/>
        </authorList>
    </citation>
    <scope>NUCLEOTIDE SEQUENCE [LARGE SCALE GENOMIC DNA]</scope>
    <source>
        <strain evidence="1 3">DSM 2261</strain>
    </source>
</reference>
<accession>A0AAC8Q1R1</accession>
<dbReference type="InterPro" id="IPR029058">
    <property type="entry name" value="AB_hydrolase_fold"/>
</dbReference>
<organism evidence="1 3">
    <name type="scientific">Archangium gephyra</name>
    <dbReference type="NCBI Taxonomy" id="48"/>
    <lineage>
        <taxon>Bacteria</taxon>
        <taxon>Pseudomonadati</taxon>
        <taxon>Myxococcota</taxon>
        <taxon>Myxococcia</taxon>
        <taxon>Myxococcales</taxon>
        <taxon>Cystobacterineae</taxon>
        <taxon>Archangiaceae</taxon>
        <taxon>Archangium</taxon>
    </lineage>
</organism>
<dbReference type="InterPro" id="IPR021440">
    <property type="entry name" value="DUF3089"/>
</dbReference>
<dbReference type="AlphaFoldDB" id="A0AAC8Q1R1"/>
<name>A0AAC8Q1R1_9BACT</name>
<protein>
    <recommendedName>
        <fullName evidence="5">DUF3089 domain-containing protein</fullName>
    </recommendedName>
</protein>
<proteinExistence type="predicted"/>
<evidence type="ECO:0008006" key="5">
    <source>
        <dbReference type="Google" id="ProtNLM"/>
    </source>
</evidence>
<dbReference type="Proteomes" id="UP000035579">
    <property type="component" value="Chromosome"/>
</dbReference>
<dbReference type="EMBL" id="CP011509">
    <property type="protein sequence ID" value="AKI99275.1"/>
    <property type="molecule type" value="Genomic_DNA"/>
</dbReference>
<dbReference type="SUPFAM" id="SSF53474">
    <property type="entry name" value="alpha/beta-Hydrolases"/>
    <property type="match status" value="1"/>
</dbReference>
<evidence type="ECO:0000313" key="1">
    <source>
        <dbReference type="EMBL" id="AKI99275.1"/>
    </source>
</evidence>
<evidence type="ECO:0000313" key="3">
    <source>
        <dbReference type="Proteomes" id="UP000035579"/>
    </source>
</evidence>
<gene>
    <name evidence="1" type="ORF">AA314_00902</name>
    <name evidence="2" type="ORF">ATI61_106650</name>
</gene>
<dbReference type="KEGG" id="age:AA314_00902"/>
<sequence length="380" mass="42093">MRNKLQRLLSATLLVCTLLLVLLGMNFASIFLWSVTPRTPFSEARAPTPPDYSRPSTWSALPELHDLADTVPPSSPALEQSQAPVDVFYIHPTTYIGGEWNGPVDDATLNEATDRVATLIQASAFNACCAIYAPRYRQANMTAFTGPVEKGQAALDLAYRDVAAAFRYWREHFNRGRPFILAAHSQGTVLARRLLHETVSGTPLRHQLVAAYLIGIPMPEDTLQRSLPDIPFCDSPEQTGCLISWNARTANATERIQVREPVLDAAPSPGPFLCVNPLTWRHDTEPASWEQNPGAVFLEATPPQVMPGLTGAQCKKGKLEVLIRGDMPRDFMSRLLDHAMGEGNHHPVEFQLFYMSIRRNAAERVAAFLRSNATPNTRDP</sequence>
<keyword evidence="4" id="KW-1185">Reference proteome</keyword>
<dbReference type="EMBL" id="QUMU01000006">
    <property type="protein sequence ID" value="REG31180.1"/>
    <property type="molecule type" value="Genomic_DNA"/>
</dbReference>
<dbReference type="Gene3D" id="3.40.50.1820">
    <property type="entry name" value="alpha/beta hydrolase"/>
    <property type="match status" value="1"/>
</dbReference>
<dbReference type="Proteomes" id="UP000256345">
    <property type="component" value="Unassembled WGS sequence"/>
</dbReference>
<reference evidence="2 4" key="2">
    <citation type="submission" date="2018-08" db="EMBL/GenBank/DDBJ databases">
        <title>Genomic Encyclopedia of Archaeal and Bacterial Type Strains, Phase II (KMG-II): from individual species to whole genera.</title>
        <authorList>
            <person name="Goeker M."/>
        </authorList>
    </citation>
    <scope>NUCLEOTIDE SEQUENCE [LARGE SCALE GENOMIC DNA]</scope>
    <source>
        <strain evidence="2 4">DSM 2261</strain>
    </source>
</reference>
<dbReference type="Pfam" id="PF11288">
    <property type="entry name" value="DUF3089"/>
    <property type="match status" value="1"/>
</dbReference>
<evidence type="ECO:0000313" key="2">
    <source>
        <dbReference type="EMBL" id="REG31180.1"/>
    </source>
</evidence>